<dbReference type="PROSITE" id="PS50943">
    <property type="entry name" value="HTH_CROC1"/>
    <property type="match status" value="1"/>
</dbReference>
<dbReference type="PROSITE" id="PS50932">
    <property type="entry name" value="HTH_LACI_2"/>
    <property type="match status" value="1"/>
</dbReference>
<name>A0A1I6JAH5_9FIRM</name>
<evidence type="ECO:0000259" key="5">
    <source>
        <dbReference type="PROSITE" id="PS50943"/>
    </source>
</evidence>
<dbReference type="OrthoDB" id="9784962at2"/>
<proteinExistence type="predicted"/>
<reference evidence="8 9" key="1">
    <citation type="submission" date="2016-10" db="EMBL/GenBank/DDBJ databases">
        <authorList>
            <person name="de Groot N.N."/>
        </authorList>
    </citation>
    <scope>NUCLEOTIDE SEQUENCE [LARGE SCALE GENOMIC DNA]</scope>
    <source>
        <strain evidence="7 9">F</strain>
        <strain evidence="6 8">KH1P1</strain>
    </source>
</reference>
<dbReference type="InterPro" id="IPR010982">
    <property type="entry name" value="Lambda_DNA-bd_dom_sf"/>
</dbReference>
<keyword evidence="2" id="KW-0238">DNA-binding</keyword>
<dbReference type="PANTHER" id="PTHR30146">
    <property type="entry name" value="LACI-RELATED TRANSCRIPTIONAL REPRESSOR"/>
    <property type="match status" value="1"/>
</dbReference>
<dbReference type="Proteomes" id="UP000199820">
    <property type="component" value="Unassembled WGS sequence"/>
</dbReference>
<dbReference type="Pfam" id="PF00356">
    <property type="entry name" value="LacI"/>
    <property type="match status" value="1"/>
</dbReference>
<dbReference type="RefSeq" id="WP_031472115.1">
    <property type="nucleotide sequence ID" value="NZ_FOIL01000053.1"/>
</dbReference>
<dbReference type="EMBL" id="FOIL01000053">
    <property type="protein sequence ID" value="SET85008.1"/>
    <property type="molecule type" value="Genomic_DNA"/>
</dbReference>
<keyword evidence="1" id="KW-0805">Transcription regulation</keyword>
<sequence>MTAKHGGTKITINYVAEKAGVSKTTVSRFLNGRFEMISADTRERIASVVEELDYRPNRIAQSLKSRSSRTIGCLVSDIGSPFSSILVKGISSVLNEQGYRLILADSEDNPVNERNAIDSFLESQVDGLIVNSTGANDRFLLQLRDNGLPVVFADRCLSIPGEIDTVETNNTEMTCSCMQYLSRMGYTKVGFFANGIGKNTTRMARLSGYLKTMEEVFGYDGRDTVYEYVSHGDGSGCADKILKFITTYSQERVALFAVNGVAMLDILNALQKMKLQAGADVGVCGFDNWGWADLIPPGITTIAQDSFAVGAEAAKIILDRLSGEGDPACRKIVLPSKLEVRGSTVR</sequence>
<dbReference type="SUPFAM" id="SSF53822">
    <property type="entry name" value="Periplasmic binding protein-like I"/>
    <property type="match status" value="1"/>
</dbReference>
<organism evidence="7 9">
    <name type="scientific">[Clostridium] aminophilum</name>
    <dbReference type="NCBI Taxonomy" id="1526"/>
    <lineage>
        <taxon>Bacteria</taxon>
        <taxon>Bacillati</taxon>
        <taxon>Bacillota</taxon>
        <taxon>Clostridia</taxon>
        <taxon>Lachnospirales</taxon>
        <taxon>Lachnospiraceae</taxon>
    </lineage>
</organism>
<keyword evidence="3" id="KW-0804">Transcription</keyword>
<dbReference type="SMART" id="SM00354">
    <property type="entry name" value="HTH_LACI"/>
    <property type="match status" value="1"/>
</dbReference>
<protein>
    <submittedName>
        <fullName evidence="7">Transcriptional regulator, LacI family</fullName>
    </submittedName>
</protein>
<dbReference type="InterPro" id="IPR046335">
    <property type="entry name" value="LacI/GalR-like_sensor"/>
</dbReference>
<evidence type="ECO:0000256" key="3">
    <source>
        <dbReference type="ARBA" id="ARBA00023163"/>
    </source>
</evidence>
<dbReference type="Pfam" id="PF13377">
    <property type="entry name" value="Peripla_BP_3"/>
    <property type="match status" value="1"/>
</dbReference>
<evidence type="ECO:0000256" key="2">
    <source>
        <dbReference type="ARBA" id="ARBA00023125"/>
    </source>
</evidence>
<dbReference type="AlphaFoldDB" id="A0A1I6JAH5"/>
<dbReference type="Proteomes" id="UP000214760">
    <property type="component" value="Unassembled WGS sequence"/>
</dbReference>
<feature type="domain" description="HTH cro/C1-type" evidence="5">
    <location>
        <begin position="9"/>
        <end position="55"/>
    </location>
</feature>
<dbReference type="eggNOG" id="COG1609">
    <property type="taxonomic scope" value="Bacteria"/>
</dbReference>
<evidence type="ECO:0000313" key="7">
    <source>
        <dbReference type="EMBL" id="SFR76015.1"/>
    </source>
</evidence>
<dbReference type="CDD" id="cd01392">
    <property type="entry name" value="HTH_LacI"/>
    <property type="match status" value="1"/>
</dbReference>
<dbReference type="STRING" id="1526.SAMN02910262_01373"/>
<accession>A0A1I6JAH5</accession>
<dbReference type="PANTHER" id="PTHR30146:SF145">
    <property type="entry name" value="RIBOSE OPERON REPRESSOR"/>
    <property type="match status" value="1"/>
</dbReference>
<feature type="domain" description="HTH lacI-type" evidence="4">
    <location>
        <begin position="10"/>
        <end position="65"/>
    </location>
</feature>
<dbReference type="EMBL" id="FOZC01000006">
    <property type="protein sequence ID" value="SFR76015.1"/>
    <property type="molecule type" value="Genomic_DNA"/>
</dbReference>
<gene>
    <name evidence="7" type="ORF">SAMN02910262_01373</name>
    <name evidence="6" type="ORF">SAMN04487771_105311</name>
</gene>
<dbReference type="InterPro" id="IPR028082">
    <property type="entry name" value="Peripla_BP_I"/>
</dbReference>
<dbReference type="CDD" id="cd06283">
    <property type="entry name" value="PBP1_RegR_EndR_KdgR-like"/>
    <property type="match status" value="1"/>
</dbReference>
<dbReference type="GO" id="GO:0000976">
    <property type="term" value="F:transcription cis-regulatory region binding"/>
    <property type="evidence" value="ECO:0007669"/>
    <property type="project" value="TreeGrafter"/>
</dbReference>
<dbReference type="GO" id="GO:0003700">
    <property type="term" value="F:DNA-binding transcription factor activity"/>
    <property type="evidence" value="ECO:0007669"/>
    <property type="project" value="TreeGrafter"/>
</dbReference>
<evidence type="ECO:0000256" key="1">
    <source>
        <dbReference type="ARBA" id="ARBA00023015"/>
    </source>
</evidence>
<evidence type="ECO:0000313" key="8">
    <source>
        <dbReference type="Proteomes" id="UP000199820"/>
    </source>
</evidence>
<evidence type="ECO:0000313" key="9">
    <source>
        <dbReference type="Proteomes" id="UP000214760"/>
    </source>
</evidence>
<dbReference type="Gene3D" id="3.40.50.2300">
    <property type="match status" value="2"/>
</dbReference>
<dbReference type="SUPFAM" id="SSF47413">
    <property type="entry name" value="lambda repressor-like DNA-binding domains"/>
    <property type="match status" value="1"/>
</dbReference>
<evidence type="ECO:0000313" key="6">
    <source>
        <dbReference type="EMBL" id="SET85008.1"/>
    </source>
</evidence>
<dbReference type="Gene3D" id="1.10.260.40">
    <property type="entry name" value="lambda repressor-like DNA-binding domains"/>
    <property type="match status" value="1"/>
</dbReference>
<dbReference type="InterPro" id="IPR000843">
    <property type="entry name" value="HTH_LacI"/>
</dbReference>
<dbReference type="InterPro" id="IPR001387">
    <property type="entry name" value="Cro/C1-type_HTH"/>
</dbReference>
<keyword evidence="8" id="KW-1185">Reference proteome</keyword>
<evidence type="ECO:0000259" key="4">
    <source>
        <dbReference type="PROSITE" id="PS50932"/>
    </source>
</evidence>